<dbReference type="NCBIfam" id="NF045891">
    <property type="entry name" value="ICE_Mbov_0400"/>
    <property type="match status" value="1"/>
</dbReference>
<dbReference type="KEGG" id="uur:UU209"/>
<protein>
    <submittedName>
        <fullName evidence="1">Unique hypothetical</fullName>
    </submittedName>
</protein>
<organism evidence="1 2">
    <name type="scientific">Ureaplasma parvum serovar 3 (strain ATCC 700970)</name>
    <dbReference type="NCBI Taxonomy" id="273119"/>
    <lineage>
        <taxon>Bacteria</taxon>
        <taxon>Bacillati</taxon>
        <taxon>Mycoplasmatota</taxon>
        <taxon>Mycoplasmoidales</taxon>
        <taxon>Mycoplasmoidaceae</taxon>
        <taxon>Ureaplasma</taxon>
    </lineage>
</organism>
<reference evidence="1 2" key="1">
    <citation type="journal article" date="2000" name="Nature">
        <title>The complete sequence of the mucosal pathogen Ureaplasma urealyticum.</title>
        <authorList>
            <person name="Glass J.I."/>
            <person name="Lefkowitz E.J."/>
            <person name="Glass J.S."/>
            <person name="Heiner C.R."/>
            <person name="Chen E.Y."/>
            <person name="Cassell G.H."/>
        </authorList>
    </citation>
    <scope>NUCLEOTIDE SEQUENCE [LARGE SCALE GENOMIC DNA]</scope>
    <source>
        <strain evidence="1 2">ATCC 700970</strain>
    </source>
</reference>
<dbReference type="AlphaFoldDB" id="Q9PQT4"/>
<keyword evidence="2" id="KW-1185">Reference proteome</keyword>
<proteinExistence type="predicted"/>
<dbReference type="HOGENOM" id="CLU_1337040_0_0_14"/>
<evidence type="ECO:0000313" key="2">
    <source>
        <dbReference type="Proteomes" id="UP000000423"/>
    </source>
</evidence>
<name>Q9PQT4_UREPA</name>
<sequence length="212" mass="25707">MNINWKSMYKEILIRNSDLNYIVSDPFENMIGGFPIILFENDNYIYYLSGQNAYLPSKMRRWKNWDEILINKNDLLKENFIYKDIYINLFQIYVTKKNNLSRYLSNQFNFTLTKNDFKDELWNKLIYNTIKKLINNSNPQILLFEISRNKKQKYHSLLLFADKNVLKKFYLNSATKDNYEDIIDLAFNKFENLQNLLKTTKVKNHLKNLKKY</sequence>
<dbReference type="STRING" id="273119.UU209"/>
<dbReference type="EnsemblBacteria" id="AAF30616">
    <property type="protein sequence ID" value="AAF30616"/>
    <property type="gene ID" value="UU209"/>
</dbReference>
<dbReference type="EMBL" id="AF222894">
    <property type="protein sequence ID" value="AAF30616.1"/>
    <property type="molecule type" value="Genomic_DNA"/>
</dbReference>
<gene>
    <name evidence="1" type="ordered locus">UU209</name>
</gene>
<accession>Q9PQT4</accession>
<evidence type="ECO:0000313" key="1">
    <source>
        <dbReference type="EMBL" id="AAF30616.1"/>
    </source>
</evidence>
<dbReference type="Proteomes" id="UP000000423">
    <property type="component" value="Chromosome"/>
</dbReference>